<evidence type="ECO:0000313" key="6">
    <source>
        <dbReference type="EMBL" id="AKB55021.1"/>
    </source>
</evidence>
<dbReference type="EMBL" id="CP009528">
    <property type="protein sequence ID" value="AKB53832.1"/>
    <property type="molecule type" value="Genomic_DNA"/>
</dbReference>
<sequence>MLTREEILEIYEAGPEAVISVIQRLESIIEKQDSRIAELEERVRVLESRLNQNSQNSSKPPSTDVFCNEKPKPKGLRKSSGKKVGGQKGHPGKTLEMVENPD</sequence>
<dbReference type="InterPro" id="IPR045618">
    <property type="entry name" value="DUF6444"/>
</dbReference>
<evidence type="ECO:0000313" key="7">
    <source>
        <dbReference type="Proteomes" id="UP000033033"/>
    </source>
</evidence>
<dbReference type="Pfam" id="PF20042">
    <property type="entry name" value="DUF6444"/>
    <property type="match status" value="1"/>
</dbReference>
<reference evidence="3 7" key="1">
    <citation type="submission" date="2014-07" db="EMBL/GenBank/DDBJ databases">
        <title>Methanogenic archaea and the global carbon cycle.</title>
        <authorList>
            <person name="Henriksen J.R."/>
            <person name="Luke J."/>
            <person name="Reinhart S."/>
            <person name="Benedict M.N."/>
            <person name="Youngblut N.D."/>
            <person name="Metcalf M.E."/>
            <person name="Whitaker R.J."/>
            <person name="Metcalf W.W."/>
        </authorList>
    </citation>
    <scope>NUCLEOTIDE SEQUENCE [LARGE SCALE GENOMIC DNA]</scope>
    <source>
        <strain evidence="3 7">MS</strain>
    </source>
</reference>
<dbReference type="KEGG" id="mby:MSBRM_0834"/>
<organism evidence="3 7">
    <name type="scientific">Methanosarcina barkeri MS</name>
    <dbReference type="NCBI Taxonomy" id="1434108"/>
    <lineage>
        <taxon>Archaea</taxon>
        <taxon>Methanobacteriati</taxon>
        <taxon>Methanobacteriota</taxon>
        <taxon>Stenosarchaea group</taxon>
        <taxon>Methanomicrobia</taxon>
        <taxon>Methanosarcinales</taxon>
        <taxon>Methanosarcinaceae</taxon>
        <taxon>Methanosarcina</taxon>
    </lineage>
</organism>
<dbReference type="KEGG" id="mby:MSBRM_1676"/>
<dbReference type="KEGG" id="mby:MSBRM_2023"/>
<dbReference type="EMBL" id="CP009528">
    <property type="protein sequence ID" value="AKB54674.1"/>
    <property type="molecule type" value="Genomic_DNA"/>
</dbReference>
<dbReference type="EMBL" id="CP009528">
    <property type="protein sequence ID" value="AKB55021.1"/>
    <property type="molecule type" value="Genomic_DNA"/>
</dbReference>
<evidence type="ECO:0000259" key="2">
    <source>
        <dbReference type="Pfam" id="PF20042"/>
    </source>
</evidence>
<dbReference type="KEGG" id="mby:MSBRM_0293"/>
<protein>
    <submittedName>
        <fullName evidence="3">Mobile element protein</fullName>
    </submittedName>
</protein>
<dbReference type="HOGENOM" id="CLU_2392882_0_0_2"/>
<dbReference type="PANTHER" id="PTHR33678">
    <property type="entry name" value="BLL1576 PROTEIN"/>
    <property type="match status" value="1"/>
</dbReference>
<evidence type="ECO:0000313" key="3">
    <source>
        <dbReference type="EMBL" id="AKB53291.1"/>
    </source>
</evidence>
<dbReference type="AlphaFoldDB" id="A0A0E3LMM7"/>
<proteinExistence type="predicted"/>
<keyword evidence="7" id="KW-1185">Reference proteome</keyword>
<dbReference type="EMBL" id="CP009528">
    <property type="protein sequence ID" value="AKB53291.1"/>
    <property type="molecule type" value="Genomic_DNA"/>
</dbReference>
<dbReference type="STRING" id="1434108.MSBRM_0293"/>
<accession>A0A0E3LMM7</accession>
<dbReference type="Proteomes" id="UP000033033">
    <property type="component" value="Chromosome"/>
</dbReference>
<feature type="region of interest" description="Disordered" evidence="1">
    <location>
        <begin position="49"/>
        <end position="102"/>
    </location>
</feature>
<feature type="domain" description="DUF6444" evidence="2">
    <location>
        <begin position="26"/>
        <end position="94"/>
    </location>
</feature>
<evidence type="ECO:0000313" key="5">
    <source>
        <dbReference type="EMBL" id="AKB54674.1"/>
    </source>
</evidence>
<name>A0A0E3LMM7_METBA</name>
<dbReference type="PANTHER" id="PTHR33678:SF1">
    <property type="entry name" value="BLL1576 PROTEIN"/>
    <property type="match status" value="1"/>
</dbReference>
<evidence type="ECO:0000313" key="4">
    <source>
        <dbReference type="EMBL" id="AKB53832.1"/>
    </source>
</evidence>
<evidence type="ECO:0000256" key="1">
    <source>
        <dbReference type="SAM" id="MobiDB-lite"/>
    </source>
</evidence>
<dbReference type="PATRIC" id="fig|1434108.4.peg.1006"/>
<dbReference type="InterPro" id="IPR052344">
    <property type="entry name" value="Transposase-related"/>
</dbReference>
<gene>
    <name evidence="3" type="ORF">MSBRM_0293</name>
    <name evidence="4" type="ORF">MSBRM_0834</name>
    <name evidence="5" type="ORF">MSBRM_1676</name>
    <name evidence="6" type="ORF">MSBRM_2023</name>
</gene>